<sequence length="249" mass="28069">MIKNRYISNVKMATPPAADSYLASLPAVRCLSSMGQLSFDAPVTFFVGENGTGKSTLLEAIAVSYGFNPEGGTRNFNFSTQDSHSSLYEHIQLGRGDYPKDGYFLRAESFYNLASNIDELDQYPDRSRHIIDSYGGVSLHRQSHGESFLSLIHNRFGGNGLYLLDEPEAALSPSRILTLIAEVHELVQQNSQFIIATHSPMLMAYPYAKLLEFSEAGIQEVSYKDTEHYQLTRRFLEQPERYLSYLLEE</sequence>
<keyword evidence="6" id="KW-0406">Ion transport</keyword>
<evidence type="ECO:0000313" key="9">
    <source>
        <dbReference type="EMBL" id="KGJ52553.1"/>
    </source>
</evidence>
<evidence type="ECO:0000256" key="3">
    <source>
        <dbReference type="ARBA" id="ARBA00022475"/>
    </source>
</evidence>
<keyword evidence="2" id="KW-0813">Transport</keyword>
<accession>A0A099I6P4</accession>
<evidence type="ECO:0000256" key="1">
    <source>
        <dbReference type="ARBA" id="ARBA00004202"/>
    </source>
</evidence>
<evidence type="ECO:0000313" key="10">
    <source>
        <dbReference type="Proteomes" id="UP000030008"/>
    </source>
</evidence>
<dbReference type="EMBL" id="JQIF01000062">
    <property type="protein sequence ID" value="KGJ52553.1"/>
    <property type="molecule type" value="Genomic_DNA"/>
</dbReference>
<dbReference type="InterPro" id="IPR003593">
    <property type="entry name" value="AAA+_ATPase"/>
</dbReference>
<dbReference type="Pfam" id="PF13476">
    <property type="entry name" value="AAA_23"/>
    <property type="match status" value="1"/>
</dbReference>
<dbReference type="GO" id="GO:0006302">
    <property type="term" value="P:double-strand break repair"/>
    <property type="evidence" value="ECO:0007669"/>
    <property type="project" value="InterPro"/>
</dbReference>
<reference evidence="9 10" key="1">
    <citation type="submission" date="2014-08" db="EMBL/GenBank/DDBJ databases">
        <title>Clostridium innocuum, an unnegligible vancomycin-resistant pathogen causing extra-intestinal infections.</title>
        <authorList>
            <person name="Feng Y."/>
            <person name="Chiu C.-H."/>
        </authorList>
    </citation>
    <scope>NUCLEOTIDE SEQUENCE [LARGE SCALE GENOMIC DNA]</scope>
    <source>
        <strain evidence="9 10">AN88</strain>
    </source>
</reference>
<dbReference type="PANTHER" id="PTHR42771:SF2">
    <property type="entry name" value="IRON(3+)-HYDROXAMATE IMPORT ATP-BINDING PROTEIN FHUC"/>
    <property type="match status" value="1"/>
</dbReference>
<dbReference type="Pfam" id="PF13304">
    <property type="entry name" value="AAA_21"/>
    <property type="match status" value="1"/>
</dbReference>
<proteinExistence type="predicted"/>
<evidence type="ECO:0000259" key="8">
    <source>
        <dbReference type="SMART" id="SM00382"/>
    </source>
</evidence>
<protein>
    <submittedName>
        <fullName evidence="9">ABC transporter ATP-binding protein</fullName>
    </submittedName>
</protein>
<keyword evidence="9" id="KW-0547">Nucleotide-binding</keyword>
<dbReference type="InterPro" id="IPR003959">
    <property type="entry name" value="ATPase_AAA_core"/>
</dbReference>
<keyword evidence="4" id="KW-0410">Iron transport</keyword>
<dbReference type="InterPro" id="IPR038729">
    <property type="entry name" value="Rad50/SbcC_AAA"/>
</dbReference>
<keyword evidence="9" id="KW-0067">ATP-binding</keyword>
<dbReference type="PANTHER" id="PTHR42771">
    <property type="entry name" value="IRON(3+)-HYDROXAMATE IMPORT ATP-BINDING PROTEIN FHUC"/>
    <property type="match status" value="1"/>
</dbReference>
<gene>
    <name evidence="9" type="ORF">CIAN88_13950</name>
</gene>
<dbReference type="GO" id="GO:0005524">
    <property type="term" value="F:ATP binding"/>
    <property type="evidence" value="ECO:0007669"/>
    <property type="project" value="UniProtKB-KW"/>
</dbReference>
<evidence type="ECO:0000256" key="4">
    <source>
        <dbReference type="ARBA" id="ARBA00022496"/>
    </source>
</evidence>
<evidence type="ECO:0000256" key="5">
    <source>
        <dbReference type="ARBA" id="ARBA00023004"/>
    </source>
</evidence>
<dbReference type="GO" id="GO:0005886">
    <property type="term" value="C:plasma membrane"/>
    <property type="evidence" value="ECO:0007669"/>
    <property type="project" value="UniProtKB-SubCell"/>
</dbReference>
<comment type="subcellular location">
    <subcellularLocation>
        <location evidence="1">Cell membrane</location>
        <topology evidence="1">Peripheral membrane protein</topology>
    </subcellularLocation>
</comment>
<evidence type="ECO:0000256" key="7">
    <source>
        <dbReference type="ARBA" id="ARBA00023136"/>
    </source>
</evidence>
<dbReference type="GO" id="GO:0006826">
    <property type="term" value="P:iron ion transport"/>
    <property type="evidence" value="ECO:0007669"/>
    <property type="project" value="UniProtKB-KW"/>
</dbReference>
<evidence type="ECO:0000256" key="2">
    <source>
        <dbReference type="ARBA" id="ARBA00022448"/>
    </source>
</evidence>
<keyword evidence="5" id="KW-0408">Iron</keyword>
<dbReference type="SMART" id="SM00382">
    <property type="entry name" value="AAA"/>
    <property type="match status" value="1"/>
</dbReference>
<organism evidence="9 10">
    <name type="scientific">Clostridium innocuum</name>
    <dbReference type="NCBI Taxonomy" id="1522"/>
    <lineage>
        <taxon>Bacteria</taxon>
        <taxon>Bacillati</taxon>
        <taxon>Bacillota</taxon>
        <taxon>Clostridia</taxon>
        <taxon>Eubacteriales</taxon>
        <taxon>Clostridiaceae</taxon>
        <taxon>Clostridium</taxon>
    </lineage>
</organism>
<dbReference type="SUPFAM" id="SSF52540">
    <property type="entry name" value="P-loop containing nucleoside triphosphate hydrolases"/>
    <property type="match status" value="1"/>
</dbReference>
<dbReference type="RefSeq" id="WP_044906005.1">
    <property type="nucleotide sequence ID" value="NZ_JQIF01000062.1"/>
</dbReference>
<dbReference type="Proteomes" id="UP000030008">
    <property type="component" value="Unassembled WGS sequence"/>
</dbReference>
<comment type="caution">
    <text evidence="9">The sequence shown here is derived from an EMBL/GenBank/DDBJ whole genome shotgun (WGS) entry which is preliminary data.</text>
</comment>
<dbReference type="AlphaFoldDB" id="A0A099I6P4"/>
<evidence type="ECO:0000256" key="6">
    <source>
        <dbReference type="ARBA" id="ARBA00023065"/>
    </source>
</evidence>
<dbReference type="InterPro" id="IPR027417">
    <property type="entry name" value="P-loop_NTPase"/>
</dbReference>
<dbReference type="InterPro" id="IPR051535">
    <property type="entry name" value="Siderophore_ABC-ATPase"/>
</dbReference>
<feature type="domain" description="AAA+ ATPase" evidence="8">
    <location>
        <begin position="40"/>
        <end position="217"/>
    </location>
</feature>
<keyword evidence="3" id="KW-1003">Cell membrane</keyword>
<dbReference type="GO" id="GO:0016887">
    <property type="term" value="F:ATP hydrolysis activity"/>
    <property type="evidence" value="ECO:0007669"/>
    <property type="project" value="InterPro"/>
</dbReference>
<dbReference type="Gene3D" id="3.40.50.300">
    <property type="entry name" value="P-loop containing nucleotide triphosphate hydrolases"/>
    <property type="match status" value="2"/>
</dbReference>
<name>A0A099I6P4_CLOIN</name>
<keyword evidence="7" id="KW-0472">Membrane</keyword>